<evidence type="ECO:0000313" key="2">
    <source>
        <dbReference type="Proteomes" id="UP001595443"/>
    </source>
</evidence>
<dbReference type="PANTHER" id="PTHR35175">
    <property type="entry name" value="DUF1289 DOMAIN-CONTAINING PROTEIN"/>
    <property type="match status" value="1"/>
</dbReference>
<keyword evidence="2" id="KW-1185">Reference proteome</keyword>
<gene>
    <name evidence="1" type="ORF">ACFOES_06925</name>
</gene>
<dbReference type="PANTHER" id="PTHR35175:SF2">
    <property type="entry name" value="DUF1289 DOMAIN-CONTAINING PROTEIN"/>
    <property type="match status" value="1"/>
</dbReference>
<protein>
    <submittedName>
        <fullName evidence="1">DUF1289 domain-containing protein</fullName>
    </submittedName>
</protein>
<dbReference type="InterPro" id="IPR010710">
    <property type="entry name" value="DUF1289"/>
</dbReference>
<dbReference type="Proteomes" id="UP001595443">
    <property type="component" value="Unassembled WGS sequence"/>
</dbReference>
<accession>A0ABV7AFJ4</accession>
<proteinExistence type="predicted"/>
<dbReference type="EMBL" id="JBHRSK010000004">
    <property type="protein sequence ID" value="MFC2967821.1"/>
    <property type="molecule type" value="Genomic_DNA"/>
</dbReference>
<organism evidence="1 2">
    <name type="scientific">Acidimangrovimonas pyrenivorans</name>
    <dbReference type="NCBI Taxonomy" id="2030798"/>
    <lineage>
        <taxon>Bacteria</taxon>
        <taxon>Pseudomonadati</taxon>
        <taxon>Pseudomonadota</taxon>
        <taxon>Alphaproteobacteria</taxon>
        <taxon>Rhodobacterales</taxon>
        <taxon>Paracoccaceae</taxon>
        <taxon>Acidimangrovimonas</taxon>
    </lineage>
</organism>
<name>A0ABV7AFJ4_9RHOB</name>
<evidence type="ECO:0000313" key="1">
    <source>
        <dbReference type="EMBL" id="MFC2967821.1"/>
    </source>
</evidence>
<dbReference type="RefSeq" id="WP_377832467.1">
    <property type="nucleotide sequence ID" value="NZ_JBHRSK010000004.1"/>
</dbReference>
<reference evidence="2" key="1">
    <citation type="journal article" date="2019" name="Int. J. Syst. Evol. Microbiol.">
        <title>The Global Catalogue of Microorganisms (GCM) 10K type strain sequencing project: providing services to taxonomists for standard genome sequencing and annotation.</title>
        <authorList>
            <consortium name="The Broad Institute Genomics Platform"/>
            <consortium name="The Broad Institute Genome Sequencing Center for Infectious Disease"/>
            <person name="Wu L."/>
            <person name="Ma J."/>
        </authorList>
    </citation>
    <scope>NUCLEOTIDE SEQUENCE [LARGE SCALE GENOMIC DNA]</scope>
    <source>
        <strain evidence="2">KCTC 62192</strain>
    </source>
</reference>
<comment type="caution">
    <text evidence="1">The sequence shown here is derived from an EMBL/GenBank/DDBJ whole genome shotgun (WGS) entry which is preliminary data.</text>
</comment>
<dbReference type="Pfam" id="PF06945">
    <property type="entry name" value="DUF1289"/>
    <property type="match status" value="1"/>
</dbReference>
<sequence length="75" mass="8498">MNDEVWKRDEIESPCVKICVIHPEARLCVGCHRSVDEIAAWSRMAPETRRQIMAELSARAPLLAKRRGGRAGRRG</sequence>